<organism evidence="1 2">
    <name type="scientific">Brachionus plicatilis</name>
    <name type="common">Marine rotifer</name>
    <name type="synonym">Brachionus muelleri</name>
    <dbReference type="NCBI Taxonomy" id="10195"/>
    <lineage>
        <taxon>Eukaryota</taxon>
        <taxon>Metazoa</taxon>
        <taxon>Spiralia</taxon>
        <taxon>Gnathifera</taxon>
        <taxon>Rotifera</taxon>
        <taxon>Eurotatoria</taxon>
        <taxon>Monogononta</taxon>
        <taxon>Pseudotrocha</taxon>
        <taxon>Ploima</taxon>
        <taxon>Brachionidae</taxon>
        <taxon>Brachionus</taxon>
    </lineage>
</organism>
<comment type="caution">
    <text evidence="1">The sequence shown here is derived from an EMBL/GenBank/DDBJ whole genome shotgun (WGS) entry which is preliminary data.</text>
</comment>
<reference evidence="1 2" key="1">
    <citation type="journal article" date="2018" name="Sci. Rep.">
        <title>Genomic signatures of local adaptation to the degree of environmental predictability in rotifers.</title>
        <authorList>
            <person name="Franch-Gras L."/>
            <person name="Hahn C."/>
            <person name="Garcia-Roger E.M."/>
            <person name="Carmona M.J."/>
            <person name="Serra M."/>
            <person name="Gomez A."/>
        </authorList>
    </citation>
    <scope>NUCLEOTIDE SEQUENCE [LARGE SCALE GENOMIC DNA]</scope>
    <source>
        <strain evidence="1">HYR1</strain>
    </source>
</reference>
<sequence>MPKIVPSKFEQIRQNEDYCENFYNENYLTINPNEEFNYADYQNQFIDAYSYYQANGQDYTNCEEYAINQNFGFQTNIQDQYYANQDNYQEAFYHYQNFSNAF</sequence>
<evidence type="ECO:0000313" key="2">
    <source>
        <dbReference type="Proteomes" id="UP000276133"/>
    </source>
</evidence>
<evidence type="ECO:0000313" key="1">
    <source>
        <dbReference type="EMBL" id="RNA12894.1"/>
    </source>
</evidence>
<protein>
    <submittedName>
        <fullName evidence="1">Uncharacterized protein</fullName>
    </submittedName>
</protein>
<dbReference type="EMBL" id="REGN01005571">
    <property type="protein sequence ID" value="RNA12894.1"/>
    <property type="molecule type" value="Genomic_DNA"/>
</dbReference>
<name>A0A3M7QP98_BRAPC</name>
<dbReference type="Proteomes" id="UP000276133">
    <property type="component" value="Unassembled WGS sequence"/>
</dbReference>
<gene>
    <name evidence="1" type="ORF">BpHYR1_035308</name>
</gene>
<accession>A0A3M7QP98</accession>
<proteinExistence type="predicted"/>
<dbReference type="AlphaFoldDB" id="A0A3M7QP98"/>
<keyword evidence="2" id="KW-1185">Reference proteome</keyword>